<dbReference type="InterPro" id="IPR045863">
    <property type="entry name" value="CorA_TM1_TM2"/>
</dbReference>
<keyword evidence="4 7" id="KW-0472">Membrane</keyword>
<sequence length="1294" mass="145893">MATNGGSDRPRNLEIPSVQLRSVKTSIGDNEAQSLNFVPHSSAGTSQNDHLGSEIDNLPFKRFPSVERGPRTTEVDIVGVPAIGGDPEMTWMPEAKFAQDGPSPLDSGSDVRSAFMSMTPVSPAYTMKHLPPWIVRDIRSRRDLSMARVLLYDHGDPKDGDTLKQLATRLLDSIRKLRSIEDKNRPLFFVCHSTGGLVLKMALTDAGRPRDLILNDCYGITFFATPHRGSSYLSHPGFSGSIRTIMGLSRELPTSITKQLELDHHSLKQIGKDFKALATEFKVWTFFETIDSNLTGLDQGKPFHAPITSIKSAILNLRNESVYPLVSNHKKCAAFGSANGHTKEDYLAALAALVKQACKLSKIAHFELNLKQRVEVEINGFYEGTSTIPTNEPLIRVWSTNKSMYDFRRNGPTKLLKERREEVSDAPRAGQHLRHNSRAPYLPIDKITSDAKVKGDTLTPKFSSRLNPFKKGSSPSPQTRRASKIKAKELPDIIGSRKTGSVQSPPALIMTLDVEDNAGTVPEELGASIKMHNSPPTVQLNSSDPDITNATSRTSFEQHSTSPDHEFSIARGSQPSIRKSRTENDEIATRPGPLRRHSESLTAQSSFLSPSRAGLHQDKSSSSAEREGNESFLSPIAPHLQDPNFSNLKLTWIHVPFNNPTWVPDVLEAISFEKGPDVHSKMLDHEHWHSKHVRGRHQEHHHSCFLKPHCSFFGLETPPGIDSVNTNHIQMCLYLPYLHFDTYKVLVKRRHFVKQRIEQGRSRPVPQQVSKLDSLEIQVLWQYLGHDPPINARRTLDQFGYPSLLDTRARDDDQMLYKMTKERHFKSNIGTINTADGQGNAAQMMRPAQGNEEKDAVDGNSDDPDNPSDSDPMPGDDLLDGNVLMVDQLWLWVIDGSVVTFFPRITGLKTDGRLFQQADLRDSIFNEVNADLTSRCENAYDLAALVALHAVTILFERTSHPNLEVFRIFEEAISILTEKMTTSFKDFRAQGFRAKVDDNDDLKTSSIRAKHVLEGKIAEEQNRENTSALLELRDIEDELNTLKTLFNSQITEIRIMLDVYTKQNLTTNGLIFLRSAEEYLVEYTQHVEKMTENAKNTRDDFDKLLGMIQRQAQVDEVRLARYQADLASAQSRSVMIFTIFTVIFLPLSFFTGLFGMNVREWGGGDYLPLRTVGAIAIPTSSALITLALIIAWSIRIRHLFDFIGQKLSKIYSSIRVNINKAIDGNPETEKDSGKRSKLKVLRERKKQRKSEKEQTRLHDEDWDFWESHKERREKDYKIPNKNRKSGFRAEIGSE</sequence>
<dbReference type="InterPro" id="IPR002523">
    <property type="entry name" value="MgTranspt_CorA/ZnTranspt_ZntB"/>
</dbReference>
<dbReference type="OrthoDB" id="361039at2759"/>
<dbReference type="Gene3D" id="3.40.50.1820">
    <property type="entry name" value="alpha/beta hydrolase"/>
    <property type="match status" value="1"/>
</dbReference>
<dbReference type="PANTHER" id="PTHR47685:SF1">
    <property type="entry name" value="MAGNESIUM TRANSPORT PROTEIN CORA"/>
    <property type="match status" value="1"/>
</dbReference>
<evidence type="ECO:0000313" key="9">
    <source>
        <dbReference type="Proteomes" id="UP000001798"/>
    </source>
</evidence>
<feature type="compositionally biased region" description="Basic and acidic residues" evidence="6">
    <location>
        <begin position="615"/>
        <end position="629"/>
    </location>
</feature>
<feature type="coiled-coil region" evidence="5">
    <location>
        <begin position="1073"/>
        <end position="1100"/>
    </location>
</feature>
<feature type="region of interest" description="Disordered" evidence="6">
    <location>
        <begin position="830"/>
        <end position="877"/>
    </location>
</feature>
<evidence type="ECO:0000256" key="5">
    <source>
        <dbReference type="SAM" id="Coils"/>
    </source>
</evidence>
<keyword evidence="9" id="KW-1185">Reference proteome</keyword>
<dbReference type="InterPro" id="IPR050829">
    <property type="entry name" value="CorA_MIT"/>
</dbReference>
<evidence type="ECO:0000256" key="2">
    <source>
        <dbReference type="ARBA" id="ARBA00022692"/>
    </source>
</evidence>
<dbReference type="Pfam" id="PF01544">
    <property type="entry name" value="CorA"/>
    <property type="match status" value="1"/>
</dbReference>
<keyword evidence="3 7" id="KW-1133">Transmembrane helix</keyword>
<keyword evidence="5" id="KW-0175">Coiled coil</keyword>
<evidence type="ECO:0000256" key="7">
    <source>
        <dbReference type="SAM" id="Phobius"/>
    </source>
</evidence>
<keyword evidence="2 7" id="KW-0812">Transmembrane</keyword>
<dbReference type="RefSeq" id="XP_024547026.1">
    <property type="nucleotide sequence ID" value="XM_024691256.1"/>
</dbReference>
<accession>A0A384J8R1</accession>
<reference evidence="8 9" key="3">
    <citation type="journal article" date="2017" name="Mol. Plant Pathol.">
        <title>A gapless genome sequence of the fungus Botrytis cinerea.</title>
        <authorList>
            <person name="Van Kan J.A."/>
            <person name="Stassen J.H."/>
            <person name="Mosbach A."/>
            <person name="Van Der Lee T.A."/>
            <person name="Faino L."/>
            <person name="Farmer A.D."/>
            <person name="Papasotiriou D.G."/>
            <person name="Zhou S."/>
            <person name="Seidl M.F."/>
            <person name="Cottam E."/>
            <person name="Edel D."/>
            <person name="Hahn M."/>
            <person name="Schwartz D.C."/>
            <person name="Dietrich R.A."/>
            <person name="Widdison S."/>
            <person name="Scalliet G."/>
        </authorList>
    </citation>
    <scope>NUCLEOTIDE SEQUENCE [LARGE SCALE GENOMIC DNA]</scope>
    <source>
        <strain evidence="8 9">B05.10</strain>
    </source>
</reference>
<evidence type="ECO:0000256" key="1">
    <source>
        <dbReference type="ARBA" id="ARBA00004141"/>
    </source>
</evidence>
<organism evidence="8 9">
    <name type="scientific">Botryotinia fuckeliana (strain B05.10)</name>
    <name type="common">Noble rot fungus</name>
    <name type="synonym">Botrytis cinerea</name>
    <dbReference type="NCBI Taxonomy" id="332648"/>
    <lineage>
        <taxon>Eukaryota</taxon>
        <taxon>Fungi</taxon>
        <taxon>Dikarya</taxon>
        <taxon>Ascomycota</taxon>
        <taxon>Pezizomycotina</taxon>
        <taxon>Leotiomycetes</taxon>
        <taxon>Helotiales</taxon>
        <taxon>Sclerotiniaceae</taxon>
        <taxon>Botrytis</taxon>
    </lineage>
</organism>
<evidence type="ECO:0000256" key="3">
    <source>
        <dbReference type="ARBA" id="ARBA00022989"/>
    </source>
</evidence>
<name>A0A384J8R1_BOTFB</name>
<protein>
    <recommendedName>
        <fullName evidence="10">DUF676 domain-containing protein</fullName>
    </recommendedName>
</protein>
<dbReference type="GO" id="GO:0016020">
    <property type="term" value="C:membrane"/>
    <property type="evidence" value="ECO:0007669"/>
    <property type="project" value="UniProtKB-SubCell"/>
</dbReference>
<dbReference type="GO" id="GO:0046873">
    <property type="term" value="F:metal ion transmembrane transporter activity"/>
    <property type="evidence" value="ECO:0007669"/>
    <property type="project" value="InterPro"/>
</dbReference>
<dbReference type="SUPFAM" id="SSF144083">
    <property type="entry name" value="Magnesium transport protein CorA, transmembrane region"/>
    <property type="match status" value="1"/>
</dbReference>
<feature type="region of interest" description="Disordered" evidence="6">
    <location>
        <begin position="455"/>
        <end position="506"/>
    </location>
</feature>
<dbReference type="GeneID" id="5434354"/>
<evidence type="ECO:0000256" key="4">
    <source>
        <dbReference type="ARBA" id="ARBA00023136"/>
    </source>
</evidence>
<dbReference type="VEuPathDB" id="FungiDB:Bcin02g03550"/>
<feature type="region of interest" description="Disordered" evidence="6">
    <location>
        <begin position="528"/>
        <end position="630"/>
    </location>
</feature>
<dbReference type="EMBL" id="CP009806">
    <property type="protein sequence ID" value="ATZ47025.1"/>
    <property type="molecule type" value="Genomic_DNA"/>
</dbReference>
<proteinExistence type="predicted"/>
<reference evidence="8 9" key="1">
    <citation type="journal article" date="2011" name="PLoS Genet.">
        <title>Genomic analysis of the necrotrophic fungal pathogens Sclerotinia sclerotiorum and Botrytis cinerea.</title>
        <authorList>
            <person name="Amselem J."/>
            <person name="Cuomo C.A."/>
            <person name="van Kan J.A."/>
            <person name="Viaud M."/>
            <person name="Benito E.P."/>
            <person name="Couloux A."/>
            <person name="Coutinho P.M."/>
            <person name="de Vries R.P."/>
            <person name="Dyer P.S."/>
            <person name="Fillinger S."/>
            <person name="Fournier E."/>
            <person name="Gout L."/>
            <person name="Hahn M."/>
            <person name="Kohn L."/>
            <person name="Lapalu N."/>
            <person name="Plummer K.M."/>
            <person name="Pradier J.M."/>
            <person name="Quevillon E."/>
            <person name="Sharon A."/>
            <person name="Simon A."/>
            <person name="ten Have A."/>
            <person name="Tudzynski B."/>
            <person name="Tudzynski P."/>
            <person name="Wincker P."/>
            <person name="Andrew M."/>
            <person name="Anthouard V."/>
            <person name="Beever R.E."/>
            <person name="Beffa R."/>
            <person name="Benoit I."/>
            <person name="Bouzid O."/>
            <person name="Brault B."/>
            <person name="Chen Z."/>
            <person name="Choquer M."/>
            <person name="Collemare J."/>
            <person name="Cotton P."/>
            <person name="Danchin E.G."/>
            <person name="Da Silva C."/>
            <person name="Gautier A."/>
            <person name="Giraud C."/>
            <person name="Giraud T."/>
            <person name="Gonzalez C."/>
            <person name="Grossetete S."/>
            <person name="Guldener U."/>
            <person name="Henrissat B."/>
            <person name="Howlett B.J."/>
            <person name="Kodira C."/>
            <person name="Kretschmer M."/>
            <person name="Lappartient A."/>
            <person name="Leroch M."/>
            <person name="Levis C."/>
            <person name="Mauceli E."/>
            <person name="Neuveglise C."/>
            <person name="Oeser B."/>
            <person name="Pearson M."/>
            <person name="Poulain J."/>
            <person name="Poussereau N."/>
            <person name="Quesneville H."/>
            <person name="Rascle C."/>
            <person name="Schumacher J."/>
            <person name="Segurens B."/>
            <person name="Sexton A."/>
            <person name="Silva E."/>
            <person name="Sirven C."/>
            <person name="Soanes D.M."/>
            <person name="Talbot N.J."/>
            <person name="Templeton M."/>
            <person name="Yandava C."/>
            <person name="Yarden O."/>
            <person name="Zeng Q."/>
            <person name="Rollins J.A."/>
            <person name="Lebrun M.H."/>
            <person name="Dickman M."/>
        </authorList>
    </citation>
    <scope>NUCLEOTIDE SEQUENCE [LARGE SCALE GENOMIC DNA]</scope>
    <source>
        <strain evidence="8 9">B05.10</strain>
    </source>
</reference>
<dbReference type="InterPro" id="IPR029058">
    <property type="entry name" value="AB_hydrolase_fold"/>
</dbReference>
<gene>
    <name evidence="8" type="ORF">BCIN_02g03550</name>
</gene>
<reference evidence="8 9" key="2">
    <citation type="journal article" date="2012" name="Eukaryot. Cell">
        <title>Genome update of Botrytis cinerea strains B05.10 and T4.</title>
        <authorList>
            <person name="Staats M."/>
            <person name="van Kan J.A."/>
        </authorList>
    </citation>
    <scope>NUCLEOTIDE SEQUENCE [LARGE SCALE GENOMIC DNA]</scope>
    <source>
        <strain evidence="8 9">B05.10</strain>
    </source>
</reference>
<feature type="region of interest" description="Disordered" evidence="6">
    <location>
        <begin position="1270"/>
        <end position="1294"/>
    </location>
</feature>
<dbReference type="Proteomes" id="UP000001798">
    <property type="component" value="Chromosome 2"/>
</dbReference>
<feature type="compositionally biased region" description="Polar residues" evidence="6">
    <location>
        <begin position="600"/>
        <end position="609"/>
    </location>
</feature>
<dbReference type="SUPFAM" id="SSF53474">
    <property type="entry name" value="alpha/beta-Hydrolases"/>
    <property type="match status" value="1"/>
</dbReference>
<feature type="transmembrane region" description="Helical" evidence="7">
    <location>
        <begin position="1175"/>
        <end position="1194"/>
    </location>
</feature>
<comment type="subcellular location">
    <subcellularLocation>
        <location evidence="1">Membrane</location>
        <topology evidence="1">Multi-pass membrane protein</topology>
    </subcellularLocation>
</comment>
<feature type="compositionally biased region" description="Basic residues" evidence="6">
    <location>
        <begin position="1235"/>
        <end position="1249"/>
    </location>
</feature>
<evidence type="ECO:0008006" key="10">
    <source>
        <dbReference type="Google" id="ProtNLM"/>
    </source>
</evidence>
<feature type="region of interest" description="Disordered" evidence="6">
    <location>
        <begin position="1224"/>
        <end position="1257"/>
    </location>
</feature>
<feature type="compositionally biased region" description="Polar residues" evidence="6">
    <location>
        <begin position="830"/>
        <end position="841"/>
    </location>
</feature>
<evidence type="ECO:0000313" key="8">
    <source>
        <dbReference type="EMBL" id="ATZ47025.1"/>
    </source>
</evidence>
<dbReference type="PANTHER" id="PTHR47685">
    <property type="entry name" value="MAGNESIUM TRANSPORT PROTEIN CORA"/>
    <property type="match status" value="1"/>
</dbReference>
<dbReference type="Gene3D" id="1.20.58.340">
    <property type="entry name" value="Magnesium transport protein CorA, transmembrane region"/>
    <property type="match status" value="1"/>
</dbReference>
<evidence type="ECO:0000256" key="6">
    <source>
        <dbReference type="SAM" id="MobiDB-lite"/>
    </source>
</evidence>
<feature type="compositionally biased region" description="Polar residues" evidence="6">
    <location>
        <begin position="534"/>
        <end position="561"/>
    </location>
</feature>
<feature type="transmembrane region" description="Helical" evidence="7">
    <location>
        <begin position="1134"/>
        <end position="1155"/>
    </location>
</feature>